<gene>
    <name evidence="2" type="ORF">I350_07563</name>
</gene>
<sequence length="512" mass="57303">MSTGAATRAGTNLDVLMNIMAVGNLSSPDLFHCLLTSSTFFHAAAPALYHTLPISHACFPLEGATKFTKTSRARPPSTVTSPHSPYCKDKLLQLVRKVLLEYTRFSPGHTKQYWDTGFLCYPLPNVWAVIVEPQDTNPLFTQSSPLSWPLVMCLCMGATHIFMGPYTYSRDSFGDAEIYIPPLPMLKTVCLSVPVDEADNAAALLEHCIESQSSHTFTELHLYLWDDITFIDDPLSLSPEYTSFSTASLESLKLQTTQNILPFASWSEELASLLSVCGYWTWTKSVSVYGLPEIVERYKAITASDERFTKIDLNFFDTFIKKAADDRKAASGSDAASLPERPTPLAFHSAEEMYKKNWSGVWAEGEERYYEHVVKPSDELVALREIAAETTGQPVVTFLTLCPSELRHVLYLTENPPSEMEGGSLPPKGWDQLHWDDDDLNLPVEDESDPSSDEEASEDEFLKPWAKGVPWTARSAELQVEGMDLDYEGYEMEDVDGVYVEEERNMRVGEMG</sequence>
<organism evidence="2 3">
    <name type="scientific">Cryptococcus amylolentus CBS 6273</name>
    <dbReference type="NCBI Taxonomy" id="1296118"/>
    <lineage>
        <taxon>Eukaryota</taxon>
        <taxon>Fungi</taxon>
        <taxon>Dikarya</taxon>
        <taxon>Basidiomycota</taxon>
        <taxon>Agaricomycotina</taxon>
        <taxon>Tremellomycetes</taxon>
        <taxon>Tremellales</taxon>
        <taxon>Cryptococcaceae</taxon>
        <taxon>Cryptococcus</taxon>
    </lineage>
</organism>
<evidence type="ECO:0000256" key="1">
    <source>
        <dbReference type="SAM" id="MobiDB-lite"/>
    </source>
</evidence>
<dbReference type="EMBL" id="MEKH01000013">
    <property type="protein sequence ID" value="ODN97927.1"/>
    <property type="molecule type" value="Genomic_DNA"/>
</dbReference>
<protein>
    <submittedName>
        <fullName evidence="2">Uncharacterized protein</fullName>
    </submittedName>
</protein>
<evidence type="ECO:0000313" key="2">
    <source>
        <dbReference type="EMBL" id="ODN97927.1"/>
    </source>
</evidence>
<name>A0A1E3JAQ5_9TREE</name>
<feature type="region of interest" description="Disordered" evidence="1">
    <location>
        <begin position="417"/>
        <end position="463"/>
    </location>
</feature>
<reference evidence="2 3" key="1">
    <citation type="submission" date="2016-06" db="EMBL/GenBank/DDBJ databases">
        <title>Evolution of pathogenesis and genome organization in the Tremellales.</title>
        <authorList>
            <person name="Cuomo C."/>
            <person name="Litvintseva A."/>
            <person name="Heitman J."/>
            <person name="Chen Y."/>
            <person name="Sun S."/>
            <person name="Springer D."/>
            <person name="Dromer F."/>
            <person name="Young S."/>
            <person name="Zeng Q."/>
            <person name="Chapman S."/>
            <person name="Gujja S."/>
            <person name="Saif S."/>
            <person name="Birren B."/>
        </authorList>
    </citation>
    <scope>NUCLEOTIDE SEQUENCE [LARGE SCALE GENOMIC DNA]</scope>
    <source>
        <strain evidence="2 3">CBS 6273</strain>
    </source>
</reference>
<evidence type="ECO:0000313" key="3">
    <source>
        <dbReference type="Proteomes" id="UP000095149"/>
    </source>
</evidence>
<dbReference type="Proteomes" id="UP000095149">
    <property type="component" value="Unassembled WGS sequence"/>
</dbReference>
<feature type="compositionally biased region" description="Acidic residues" evidence="1">
    <location>
        <begin position="436"/>
        <end position="459"/>
    </location>
</feature>
<accession>A0A1E3JAQ5</accession>
<proteinExistence type="predicted"/>
<dbReference type="OrthoDB" id="10476245at2759"/>
<dbReference type="AlphaFoldDB" id="A0A1E3JAQ5"/>
<comment type="caution">
    <text evidence="2">The sequence shown here is derived from an EMBL/GenBank/DDBJ whole genome shotgun (WGS) entry which is preliminary data.</text>
</comment>